<dbReference type="PANTHER" id="PTHR23316">
    <property type="entry name" value="IMPORTIN ALPHA"/>
    <property type="match status" value="1"/>
</dbReference>
<evidence type="ECO:0000256" key="2">
    <source>
        <dbReference type="ARBA" id="ARBA00022448"/>
    </source>
</evidence>
<evidence type="ECO:0000256" key="4">
    <source>
        <dbReference type="ARBA" id="ARBA00022927"/>
    </source>
</evidence>
<dbReference type="InterPro" id="IPR011989">
    <property type="entry name" value="ARM-like"/>
</dbReference>
<keyword evidence="2" id="KW-0813">Transport</keyword>
<dbReference type="Proteomes" id="UP000325081">
    <property type="component" value="Unassembled WGS sequence"/>
</dbReference>
<dbReference type="SUPFAM" id="SSF48371">
    <property type="entry name" value="ARM repeat"/>
    <property type="match status" value="1"/>
</dbReference>
<organism evidence="7 8">
    <name type="scientific">Striga asiatica</name>
    <name type="common">Asiatic witchweed</name>
    <name type="synonym">Buchnera asiatica</name>
    <dbReference type="NCBI Taxonomy" id="4170"/>
    <lineage>
        <taxon>Eukaryota</taxon>
        <taxon>Viridiplantae</taxon>
        <taxon>Streptophyta</taxon>
        <taxon>Embryophyta</taxon>
        <taxon>Tracheophyta</taxon>
        <taxon>Spermatophyta</taxon>
        <taxon>Magnoliopsida</taxon>
        <taxon>eudicotyledons</taxon>
        <taxon>Gunneridae</taxon>
        <taxon>Pentapetalae</taxon>
        <taxon>asterids</taxon>
        <taxon>lamiids</taxon>
        <taxon>Lamiales</taxon>
        <taxon>Orobanchaceae</taxon>
        <taxon>Buchnereae</taxon>
        <taxon>Striga</taxon>
    </lineage>
</organism>
<evidence type="ECO:0000313" key="8">
    <source>
        <dbReference type="Proteomes" id="UP000325081"/>
    </source>
</evidence>
<evidence type="ECO:0000313" key="7">
    <source>
        <dbReference type="EMBL" id="GER56536.1"/>
    </source>
</evidence>
<keyword evidence="6" id="KW-0732">Signal</keyword>
<dbReference type="InterPro" id="IPR000225">
    <property type="entry name" value="Armadillo"/>
</dbReference>
<accession>A0A5A7RH62</accession>
<dbReference type="GO" id="GO:0015031">
    <property type="term" value="P:protein transport"/>
    <property type="evidence" value="ECO:0007669"/>
    <property type="project" value="UniProtKB-KW"/>
</dbReference>
<evidence type="ECO:0000256" key="3">
    <source>
        <dbReference type="ARBA" id="ARBA00022737"/>
    </source>
</evidence>
<keyword evidence="8" id="KW-1185">Reference proteome</keyword>
<dbReference type="InterPro" id="IPR016024">
    <property type="entry name" value="ARM-type_fold"/>
</dbReference>
<keyword evidence="3" id="KW-0677">Repeat</keyword>
<evidence type="ECO:0000256" key="1">
    <source>
        <dbReference type="ARBA" id="ARBA00010394"/>
    </source>
</evidence>
<comment type="caution">
    <text evidence="7">The sequence shown here is derived from an EMBL/GenBank/DDBJ whole genome shotgun (WGS) entry which is preliminary data.</text>
</comment>
<name>A0A5A7RH62_STRAF</name>
<dbReference type="Gene3D" id="1.25.10.10">
    <property type="entry name" value="Leucine-rich Repeat Variant"/>
    <property type="match status" value="1"/>
</dbReference>
<gene>
    <name evidence="7" type="ORF">STAS_34266</name>
</gene>
<reference evidence="8" key="1">
    <citation type="journal article" date="2019" name="Curr. Biol.">
        <title>Genome Sequence of Striga asiatica Provides Insight into the Evolution of Plant Parasitism.</title>
        <authorList>
            <person name="Yoshida S."/>
            <person name="Kim S."/>
            <person name="Wafula E.K."/>
            <person name="Tanskanen J."/>
            <person name="Kim Y.M."/>
            <person name="Honaas L."/>
            <person name="Yang Z."/>
            <person name="Spallek T."/>
            <person name="Conn C.E."/>
            <person name="Ichihashi Y."/>
            <person name="Cheong K."/>
            <person name="Cui S."/>
            <person name="Der J.P."/>
            <person name="Gundlach H."/>
            <person name="Jiao Y."/>
            <person name="Hori C."/>
            <person name="Ishida J.K."/>
            <person name="Kasahara H."/>
            <person name="Kiba T."/>
            <person name="Kim M.S."/>
            <person name="Koo N."/>
            <person name="Laohavisit A."/>
            <person name="Lee Y.H."/>
            <person name="Lumba S."/>
            <person name="McCourt P."/>
            <person name="Mortimer J.C."/>
            <person name="Mutuku J.M."/>
            <person name="Nomura T."/>
            <person name="Sasaki-Sekimoto Y."/>
            <person name="Seto Y."/>
            <person name="Wang Y."/>
            <person name="Wakatake T."/>
            <person name="Sakakibara H."/>
            <person name="Demura T."/>
            <person name="Yamaguchi S."/>
            <person name="Yoneyama K."/>
            <person name="Manabe R.I."/>
            <person name="Nelson D.C."/>
            <person name="Schulman A.H."/>
            <person name="Timko M.P."/>
            <person name="dePamphilis C.W."/>
            <person name="Choi D."/>
            <person name="Shirasu K."/>
        </authorList>
    </citation>
    <scope>NUCLEOTIDE SEQUENCE [LARGE SCALE GENOMIC DNA]</scope>
    <source>
        <strain evidence="8">cv. UVA1</strain>
    </source>
</reference>
<feature type="signal peptide" evidence="6">
    <location>
        <begin position="1"/>
        <end position="18"/>
    </location>
</feature>
<feature type="region of interest" description="Disordered" evidence="5">
    <location>
        <begin position="217"/>
        <end position="237"/>
    </location>
</feature>
<keyword evidence="4" id="KW-0653">Protein transport</keyword>
<dbReference type="Pfam" id="PF00514">
    <property type="entry name" value="Arm"/>
    <property type="match status" value="1"/>
</dbReference>
<sequence>MKLLKLKVFIVFVEFLAWNDYSELQCQAACLLKNMSAGTSENTKIIVDCGAVPVFVKLLQSSQLCEAAWALGNIAGDSHECRDVVLNNGALQPLLALLKERTYIYFLRIGTWALSNFLEGKPEVPPEQLESAIPILSSVILRQDELVQKEACWALFLSFSVWRYNPSTVLIHAVRALKCIVKGAEKLDEDDKNSTYDPKAAPKILIAKQMVMANKEPPNLKLDSGSTLGARPAQGPC</sequence>
<feature type="chain" id="PRO_5023061683" evidence="6">
    <location>
        <begin position="19"/>
        <end position="237"/>
    </location>
</feature>
<dbReference type="SMART" id="SM00185">
    <property type="entry name" value="ARM"/>
    <property type="match status" value="4"/>
</dbReference>
<protein>
    <submittedName>
        <fullName evidence="7">Importin subunit alpha</fullName>
    </submittedName>
</protein>
<comment type="similarity">
    <text evidence="1">Belongs to the importin alpha family.</text>
</comment>
<evidence type="ECO:0000256" key="5">
    <source>
        <dbReference type="SAM" id="MobiDB-lite"/>
    </source>
</evidence>
<proteinExistence type="inferred from homology"/>
<dbReference type="EMBL" id="BKCP01012736">
    <property type="protein sequence ID" value="GER56536.1"/>
    <property type="molecule type" value="Genomic_DNA"/>
</dbReference>
<dbReference type="OrthoDB" id="29145at2759"/>
<evidence type="ECO:0000256" key="6">
    <source>
        <dbReference type="SAM" id="SignalP"/>
    </source>
</evidence>
<dbReference type="AlphaFoldDB" id="A0A5A7RH62"/>